<dbReference type="AlphaFoldDB" id="Q6YRS2"/>
<gene>
    <name evidence="2" type="ordered locus">ssl6023</name>
    <name evidence="3" type="ordered locus">ssl6082</name>
</gene>
<keyword evidence="4" id="KW-1185">Reference proteome</keyword>
<name>Q6YRS2_SYNY3</name>
<keyword evidence="3" id="KW-0614">Plasmid</keyword>
<dbReference type="Proteomes" id="UP000001425">
    <property type="component" value="Plasmid pSYSX"/>
</dbReference>
<proteinExistence type="predicted"/>
<reference evidence="3 4" key="1">
    <citation type="journal article" date="2003" name="DNA Res.">
        <title>Structural analysis of four large plasmids harboring in a unicellular cyanobacterium, Synechocystis sp. PCC 6803.</title>
        <authorList>
            <person name="Kaneko T."/>
            <person name="Nakamura Y."/>
            <person name="Sasamoto S."/>
            <person name="Watanabe A."/>
            <person name="Kohara M."/>
            <person name="Matsumoto M."/>
            <person name="Shimpo S."/>
            <person name="Yamada M."/>
            <person name="Tabata S."/>
        </authorList>
    </citation>
    <scope>NUCLEOTIDE SEQUENCE [LARGE SCALE GENOMIC DNA]</scope>
    <source>
        <strain evidence="3">PCC 6803</strain>
        <strain evidence="4">PCC 6803 / Kazusa</strain>
        <plasmid evidence="4">Plasmid pSYSX</plasmid>
    </source>
</reference>
<dbReference type="EMBL" id="AP006585">
    <property type="protein sequence ID" value="BAD02080.1"/>
    <property type="molecule type" value="Genomic_DNA"/>
</dbReference>
<sequence>MSGRGRPGGNPDLEKYQFKSPVSESRTAGIYLRITPTDKERLKNVKDWQEKLRQKVKEIIDDSFSKEDKV</sequence>
<organism evidence="3 4">
    <name type="scientific">Synechocystis sp. (strain ATCC 27184 / PCC 6803 / Kazusa)</name>
    <dbReference type="NCBI Taxonomy" id="1111708"/>
    <lineage>
        <taxon>Bacteria</taxon>
        <taxon>Bacillati</taxon>
        <taxon>Cyanobacteriota</taxon>
        <taxon>Cyanophyceae</taxon>
        <taxon>Synechococcales</taxon>
        <taxon>Merismopediaceae</taxon>
        <taxon>Synechocystis</taxon>
    </lineage>
</organism>
<dbReference type="EnsemblBacteria" id="BAD02139">
    <property type="protein sequence ID" value="BAD02139"/>
    <property type="gene ID" value="BAD02139"/>
</dbReference>
<evidence type="ECO:0000313" key="3">
    <source>
        <dbReference type="EMBL" id="BAD02139.1"/>
    </source>
</evidence>
<feature type="region of interest" description="Disordered" evidence="1">
    <location>
        <begin position="1"/>
        <end position="24"/>
    </location>
</feature>
<dbReference type="EMBL" id="AP006585">
    <property type="protein sequence ID" value="BAD02139.1"/>
    <property type="molecule type" value="Genomic_DNA"/>
</dbReference>
<evidence type="ECO:0000313" key="4">
    <source>
        <dbReference type="Proteomes" id="UP000001425"/>
    </source>
</evidence>
<dbReference type="KEGG" id="syn:ssl6023"/>
<dbReference type="KEGG" id="syn:ssl6082"/>
<dbReference type="EnsemblBacteria" id="BAD02080">
    <property type="protein sequence ID" value="BAD02080"/>
    <property type="gene ID" value="BAD02080"/>
</dbReference>
<protein>
    <submittedName>
        <fullName evidence="2">Ssl6023 protein</fullName>
    </submittedName>
    <submittedName>
        <fullName evidence="3">Ssl6082 protein</fullName>
    </submittedName>
</protein>
<evidence type="ECO:0000313" key="2">
    <source>
        <dbReference type="EMBL" id="BAD02080.1"/>
    </source>
</evidence>
<dbReference type="InParanoid" id="Q6YRS2"/>
<geneLocation type="plasmid" evidence="3 4">
    <name>pSYSX</name>
</geneLocation>
<evidence type="ECO:0000256" key="1">
    <source>
        <dbReference type="SAM" id="MobiDB-lite"/>
    </source>
</evidence>
<accession>Q6YRS2</accession>